<dbReference type="Pfam" id="PF04519">
    <property type="entry name" value="Bactofilin"/>
    <property type="match status" value="1"/>
</dbReference>
<dbReference type="OrthoDB" id="9802488at2"/>
<name>A0A4R2KZ35_9FIRM</name>
<gene>
    <name evidence="2" type="ORF">EV214_10282</name>
</gene>
<organism evidence="2 3">
    <name type="scientific">Marinisporobacter balticus</name>
    <dbReference type="NCBI Taxonomy" id="2018667"/>
    <lineage>
        <taxon>Bacteria</taxon>
        <taxon>Bacillati</taxon>
        <taxon>Bacillota</taxon>
        <taxon>Clostridia</taxon>
        <taxon>Peptostreptococcales</taxon>
        <taxon>Thermotaleaceae</taxon>
        <taxon>Marinisporobacter</taxon>
    </lineage>
</organism>
<comment type="caution">
    <text evidence="2">The sequence shown here is derived from an EMBL/GenBank/DDBJ whole genome shotgun (WGS) entry which is preliminary data.</text>
</comment>
<proteinExistence type="inferred from homology"/>
<accession>A0A4R2KZ35</accession>
<dbReference type="AlphaFoldDB" id="A0A4R2KZ35"/>
<reference evidence="2 3" key="1">
    <citation type="submission" date="2019-03" db="EMBL/GenBank/DDBJ databases">
        <title>Genomic Encyclopedia of Type Strains, Phase IV (KMG-IV): sequencing the most valuable type-strain genomes for metagenomic binning, comparative biology and taxonomic classification.</title>
        <authorList>
            <person name="Goeker M."/>
        </authorList>
    </citation>
    <scope>NUCLEOTIDE SEQUENCE [LARGE SCALE GENOMIC DNA]</scope>
    <source>
        <strain evidence="2 3">DSM 102940</strain>
    </source>
</reference>
<protein>
    <submittedName>
        <fullName evidence="2">Cytoskeletal protein CcmA (Bactofilin family)</fullName>
    </submittedName>
</protein>
<dbReference type="RefSeq" id="WP_132242192.1">
    <property type="nucleotide sequence ID" value="NZ_SLWV01000002.1"/>
</dbReference>
<comment type="similarity">
    <text evidence="1">Belongs to the bactofilin family.</text>
</comment>
<keyword evidence="3" id="KW-1185">Reference proteome</keyword>
<evidence type="ECO:0000256" key="1">
    <source>
        <dbReference type="ARBA" id="ARBA00044755"/>
    </source>
</evidence>
<evidence type="ECO:0000313" key="2">
    <source>
        <dbReference type="EMBL" id="TCO79364.1"/>
    </source>
</evidence>
<dbReference type="InterPro" id="IPR007607">
    <property type="entry name" value="BacA/B"/>
</dbReference>
<dbReference type="Proteomes" id="UP000294919">
    <property type="component" value="Unassembled WGS sequence"/>
</dbReference>
<dbReference type="PANTHER" id="PTHR35024:SF4">
    <property type="entry name" value="POLYMER-FORMING CYTOSKELETAL PROTEIN"/>
    <property type="match status" value="1"/>
</dbReference>
<dbReference type="PANTHER" id="PTHR35024">
    <property type="entry name" value="HYPOTHETICAL CYTOSOLIC PROTEIN"/>
    <property type="match status" value="1"/>
</dbReference>
<evidence type="ECO:0000313" key="3">
    <source>
        <dbReference type="Proteomes" id="UP000294919"/>
    </source>
</evidence>
<dbReference type="EMBL" id="SLWV01000002">
    <property type="protein sequence ID" value="TCO79364.1"/>
    <property type="molecule type" value="Genomic_DNA"/>
</dbReference>
<sequence>MFKKNATVSHERVDTLIGKTSKFEGKLDADGTVRIDGEFAGNISVKGDVILGEEGKMFGDISANNVIISGTAKGNVTTSNQLKLNATGKILGDIYVSSLIVEDGAIFEGKCTMKNASLEDNVSTLNPKKAKA</sequence>